<evidence type="ECO:0000256" key="1">
    <source>
        <dbReference type="ARBA" id="ARBA00004642"/>
    </source>
</evidence>
<keyword evidence="10" id="KW-0539">Nucleus</keyword>
<proteinExistence type="inferred from homology"/>
<dbReference type="InterPro" id="IPR026516">
    <property type="entry name" value="THAP1/10"/>
</dbReference>
<dbReference type="SUPFAM" id="SSF57716">
    <property type="entry name" value="Glucocorticoid receptor-like (DNA-binding domain)"/>
    <property type="match status" value="1"/>
</dbReference>
<protein>
    <submittedName>
        <fullName evidence="15">L(3)mbtlike 2 (Drosophila) [Danio rerio]</fullName>
    </submittedName>
</protein>
<keyword evidence="4 12" id="KW-0863">Zinc-finger</keyword>
<keyword evidence="11" id="KW-0131">Cell cycle</keyword>
<evidence type="ECO:0000256" key="2">
    <source>
        <dbReference type="ARBA" id="ARBA00006177"/>
    </source>
</evidence>
<dbReference type="EMBL" id="HACA01026219">
    <property type="protein sequence ID" value="CDW43580.1"/>
    <property type="molecule type" value="Transcribed_RNA"/>
</dbReference>
<dbReference type="AlphaFoldDB" id="A0A0K2UZR8"/>
<keyword evidence="5" id="KW-0862">Zinc</keyword>
<evidence type="ECO:0000256" key="5">
    <source>
        <dbReference type="ARBA" id="ARBA00022833"/>
    </source>
</evidence>
<comment type="subcellular location">
    <subcellularLocation>
        <location evidence="1">Nucleus</location>
        <location evidence="1">Nucleoplasm</location>
    </subcellularLocation>
</comment>
<accession>A0A0K2UZR8</accession>
<evidence type="ECO:0000256" key="6">
    <source>
        <dbReference type="ARBA" id="ARBA00023015"/>
    </source>
</evidence>
<evidence type="ECO:0000256" key="9">
    <source>
        <dbReference type="ARBA" id="ARBA00023163"/>
    </source>
</evidence>
<evidence type="ECO:0000256" key="4">
    <source>
        <dbReference type="ARBA" id="ARBA00022771"/>
    </source>
</evidence>
<dbReference type="PANTHER" id="PTHR46600:SF1">
    <property type="entry name" value="THAP DOMAIN-CONTAINING PROTEIN 1"/>
    <property type="match status" value="1"/>
</dbReference>
<evidence type="ECO:0000256" key="7">
    <source>
        <dbReference type="ARBA" id="ARBA00023054"/>
    </source>
</evidence>
<dbReference type="GO" id="GO:0043565">
    <property type="term" value="F:sequence-specific DNA binding"/>
    <property type="evidence" value="ECO:0007669"/>
    <property type="project" value="InterPro"/>
</dbReference>
<dbReference type="PROSITE" id="PS50950">
    <property type="entry name" value="ZF_THAP"/>
    <property type="match status" value="1"/>
</dbReference>
<keyword evidence="3" id="KW-0479">Metal-binding</keyword>
<evidence type="ECO:0000256" key="10">
    <source>
        <dbReference type="ARBA" id="ARBA00023242"/>
    </source>
</evidence>
<dbReference type="GO" id="GO:0005654">
    <property type="term" value="C:nucleoplasm"/>
    <property type="evidence" value="ECO:0007669"/>
    <property type="project" value="UniProtKB-SubCell"/>
</dbReference>
<feature type="region of interest" description="Disordered" evidence="13">
    <location>
        <begin position="74"/>
        <end position="115"/>
    </location>
</feature>
<feature type="compositionally biased region" description="Low complexity" evidence="13">
    <location>
        <begin position="104"/>
        <end position="115"/>
    </location>
</feature>
<gene>
    <name evidence="15" type="primary">l3mbtl2</name>
</gene>
<comment type="similarity">
    <text evidence="2">Belongs to the THAP1 family.</text>
</comment>
<dbReference type="SMART" id="SM00692">
    <property type="entry name" value="DM3"/>
    <property type="match status" value="1"/>
</dbReference>
<evidence type="ECO:0000256" key="3">
    <source>
        <dbReference type="ARBA" id="ARBA00022723"/>
    </source>
</evidence>
<evidence type="ECO:0000256" key="11">
    <source>
        <dbReference type="ARBA" id="ARBA00023306"/>
    </source>
</evidence>
<dbReference type="PANTHER" id="PTHR46600">
    <property type="entry name" value="THAP DOMAIN-CONTAINING"/>
    <property type="match status" value="1"/>
</dbReference>
<dbReference type="Pfam" id="PF05485">
    <property type="entry name" value="THAP"/>
    <property type="match status" value="1"/>
</dbReference>
<name>A0A0K2UZR8_LEPSM</name>
<evidence type="ECO:0000313" key="15">
    <source>
        <dbReference type="EMBL" id="CDW43580.1"/>
    </source>
</evidence>
<evidence type="ECO:0000259" key="14">
    <source>
        <dbReference type="PROSITE" id="PS50950"/>
    </source>
</evidence>
<keyword evidence="6" id="KW-0805">Transcription regulation</keyword>
<dbReference type="SMART" id="SM00980">
    <property type="entry name" value="THAP"/>
    <property type="match status" value="1"/>
</dbReference>
<evidence type="ECO:0000256" key="13">
    <source>
        <dbReference type="SAM" id="MobiDB-lite"/>
    </source>
</evidence>
<dbReference type="InterPro" id="IPR038441">
    <property type="entry name" value="THAP_Znf_sf"/>
</dbReference>
<sequence>MPYACAAPGCVVGQPWRKISPNVSTHRFPTDPTRRRKWIDAIKKVRDNWDFDEYSKKVGGLCSLHFQPGDFTYESRDSNSSRRKKEIKDGKVKKPRLKREAVPSFSSNLPTSSSTATSTYFIKESKRVESPKGLRDPLTLLESPNKTKVEAKKIPSFATFSSLLKEGNISLPNGFKVFQMKPKIIDILKFCESQTGLPVVERGITINEDLSFKAFLHSSIVPPHPFKHLVKKDGILEETLQIPCILSLLQDIEMDKEECLIKEALYILEKKVKEAVLPEEKKAKLKFAIEQGNLALRDIKYSPGFHKQLL</sequence>
<dbReference type="Gene3D" id="6.20.210.20">
    <property type="entry name" value="THAP domain"/>
    <property type="match status" value="1"/>
</dbReference>
<evidence type="ECO:0000256" key="8">
    <source>
        <dbReference type="ARBA" id="ARBA00023125"/>
    </source>
</evidence>
<feature type="compositionally biased region" description="Basic and acidic residues" evidence="13">
    <location>
        <begin position="74"/>
        <end position="92"/>
    </location>
</feature>
<keyword evidence="7" id="KW-0175">Coiled coil</keyword>
<keyword evidence="9" id="KW-0804">Transcription</keyword>
<reference evidence="15" key="1">
    <citation type="submission" date="2014-05" db="EMBL/GenBank/DDBJ databases">
        <authorList>
            <person name="Chronopoulou M."/>
        </authorList>
    </citation>
    <scope>NUCLEOTIDE SEQUENCE</scope>
    <source>
        <tissue evidence="15">Whole organism</tissue>
    </source>
</reference>
<feature type="domain" description="THAP-type" evidence="14">
    <location>
        <begin position="1"/>
        <end position="106"/>
    </location>
</feature>
<dbReference type="GO" id="GO:0008270">
    <property type="term" value="F:zinc ion binding"/>
    <property type="evidence" value="ECO:0007669"/>
    <property type="project" value="UniProtKB-KW"/>
</dbReference>
<dbReference type="OrthoDB" id="6396847at2759"/>
<keyword evidence="8 12" id="KW-0238">DNA-binding</keyword>
<organism evidence="15">
    <name type="scientific">Lepeophtheirus salmonis</name>
    <name type="common">Salmon louse</name>
    <name type="synonym">Caligus salmonis</name>
    <dbReference type="NCBI Taxonomy" id="72036"/>
    <lineage>
        <taxon>Eukaryota</taxon>
        <taxon>Metazoa</taxon>
        <taxon>Ecdysozoa</taxon>
        <taxon>Arthropoda</taxon>
        <taxon>Crustacea</taxon>
        <taxon>Multicrustacea</taxon>
        <taxon>Hexanauplia</taxon>
        <taxon>Copepoda</taxon>
        <taxon>Siphonostomatoida</taxon>
        <taxon>Caligidae</taxon>
        <taxon>Lepeophtheirus</taxon>
    </lineage>
</organism>
<dbReference type="InterPro" id="IPR006612">
    <property type="entry name" value="THAP_Znf"/>
</dbReference>
<evidence type="ECO:0000256" key="12">
    <source>
        <dbReference type="PROSITE-ProRule" id="PRU00309"/>
    </source>
</evidence>